<evidence type="ECO:0000313" key="3">
    <source>
        <dbReference type="EMBL" id="GAN43961.1"/>
    </source>
</evidence>
<feature type="domain" description="Phage FDXHR zinc binding" evidence="2">
    <location>
        <begin position="12"/>
        <end position="47"/>
    </location>
</feature>
<feature type="compositionally biased region" description="Basic residues" evidence="1">
    <location>
        <begin position="88"/>
        <end position="100"/>
    </location>
</feature>
<evidence type="ECO:0000259" key="2">
    <source>
        <dbReference type="Pfam" id="PF24071"/>
    </source>
</evidence>
<name>A0A0S6YX95_9GAMM</name>
<dbReference type="Pfam" id="PF24071">
    <property type="entry name" value="Phage_zn_bind_3"/>
    <property type="match status" value="1"/>
</dbReference>
<protein>
    <recommendedName>
        <fullName evidence="2">Phage FDXHR zinc binding domain-containing protein</fullName>
    </recommendedName>
</protein>
<proteinExistence type="predicted"/>
<dbReference type="OrthoDB" id="9135490at2"/>
<organism evidence="3">
    <name type="scientific">Mizugakiibacter sediminis</name>
    <dbReference type="NCBI Taxonomy" id="1475481"/>
    <lineage>
        <taxon>Bacteria</taxon>
        <taxon>Pseudomonadati</taxon>
        <taxon>Pseudomonadota</taxon>
        <taxon>Gammaproteobacteria</taxon>
        <taxon>Lysobacterales</taxon>
        <taxon>Rhodanobacteraceae</taxon>
        <taxon>Mizugakiibacter</taxon>
    </lineage>
</organism>
<feature type="region of interest" description="Disordered" evidence="1">
    <location>
        <begin position="77"/>
        <end position="107"/>
    </location>
</feature>
<dbReference type="HOGENOM" id="CLU_2314883_0_0_6"/>
<evidence type="ECO:0000256" key="1">
    <source>
        <dbReference type="SAM" id="MobiDB-lite"/>
    </source>
</evidence>
<dbReference type="AlphaFoldDB" id="A0A0S6YX95"/>
<dbReference type="EMBL" id="DF952378">
    <property type="protein sequence ID" value="GAN43961.1"/>
    <property type="molecule type" value="Genomic_DNA"/>
</dbReference>
<sequence length="107" mass="11721">MKPRDRLPLTGNRCQCPACGEYFSRVRAFDRHRVGTVGIGRRCLAEAEMIARGWQRNAAGYWVTTALDGAGRRRLAVSGGLPATTPPGRRRTPARSRNLARSRGGDA</sequence>
<gene>
    <name evidence="3" type="ORF">MBSD_0475</name>
</gene>
<dbReference type="RefSeq" id="WP_148667894.1">
    <property type="nucleotide sequence ID" value="NZ_DF970248.1"/>
</dbReference>
<accession>A0A0S6YX95</accession>
<dbReference type="InterPro" id="IPR058158">
    <property type="entry name" value="Phage_zn-bd_3"/>
</dbReference>
<reference evidence="3" key="1">
    <citation type="submission" date="2015-03" db="EMBL/GenBank/DDBJ databases">
        <title>Draft genome sequence of Mizugakiibacter sediminis skMP5.</title>
        <authorList>
            <person name="Watanabe T."/>
            <person name="Kojima H."/>
            <person name="Fukui M."/>
        </authorList>
    </citation>
    <scope>NUCLEOTIDE SEQUENCE</scope>
    <source>
        <strain evidence="3">SkMP5</strain>
    </source>
</reference>